<evidence type="ECO:0000313" key="1">
    <source>
        <dbReference type="EMBL" id="GKV42913.1"/>
    </source>
</evidence>
<keyword evidence="2" id="KW-1185">Reference proteome</keyword>
<accession>A0AAV5M0C5</accession>
<dbReference type="AlphaFoldDB" id="A0AAV5M0C5"/>
<organism evidence="1 2">
    <name type="scientific">Rubroshorea leprosula</name>
    <dbReference type="NCBI Taxonomy" id="152421"/>
    <lineage>
        <taxon>Eukaryota</taxon>
        <taxon>Viridiplantae</taxon>
        <taxon>Streptophyta</taxon>
        <taxon>Embryophyta</taxon>
        <taxon>Tracheophyta</taxon>
        <taxon>Spermatophyta</taxon>
        <taxon>Magnoliopsida</taxon>
        <taxon>eudicotyledons</taxon>
        <taxon>Gunneridae</taxon>
        <taxon>Pentapetalae</taxon>
        <taxon>rosids</taxon>
        <taxon>malvids</taxon>
        <taxon>Malvales</taxon>
        <taxon>Dipterocarpaceae</taxon>
        <taxon>Rubroshorea</taxon>
    </lineage>
</organism>
<name>A0AAV5M0C5_9ROSI</name>
<protein>
    <recommendedName>
        <fullName evidence="3">Transposase</fullName>
    </recommendedName>
</protein>
<sequence length="36" mass="3785">MTWAMDEGHLGLDLGSRSRVSADAGAWSYSGVSEQG</sequence>
<proteinExistence type="predicted"/>
<comment type="caution">
    <text evidence="1">The sequence shown here is derived from an EMBL/GenBank/DDBJ whole genome shotgun (WGS) entry which is preliminary data.</text>
</comment>
<reference evidence="1 2" key="1">
    <citation type="journal article" date="2021" name="Commun. Biol.">
        <title>The genome of Shorea leprosula (Dipterocarpaceae) highlights the ecological relevance of drought in aseasonal tropical rainforests.</title>
        <authorList>
            <person name="Ng K.K.S."/>
            <person name="Kobayashi M.J."/>
            <person name="Fawcett J.A."/>
            <person name="Hatakeyama M."/>
            <person name="Paape T."/>
            <person name="Ng C.H."/>
            <person name="Ang C.C."/>
            <person name="Tnah L.H."/>
            <person name="Lee C.T."/>
            <person name="Nishiyama T."/>
            <person name="Sese J."/>
            <person name="O'Brien M.J."/>
            <person name="Copetti D."/>
            <person name="Mohd Noor M.I."/>
            <person name="Ong R.C."/>
            <person name="Putra M."/>
            <person name="Sireger I.Z."/>
            <person name="Indrioko S."/>
            <person name="Kosugi Y."/>
            <person name="Izuno A."/>
            <person name="Isagi Y."/>
            <person name="Lee S.L."/>
            <person name="Shimizu K.K."/>
        </authorList>
    </citation>
    <scope>NUCLEOTIDE SEQUENCE [LARGE SCALE GENOMIC DNA]</scope>
    <source>
        <strain evidence="1">214</strain>
    </source>
</reference>
<gene>
    <name evidence="1" type="ORF">SLEP1_g50269</name>
</gene>
<dbReference type="EMBL" id="BPVZ01000163">
    <property type="protein sequence ID" value="GKV42913.1"/>
    <property type="molecule type" value="Genomic_DNA"/>
</dbReference>
<dbReference type="Proteomes" id="UP001054252">
    <property type="component" value="Unassembled WGS sequence"/>
</dbReference>
<evidence type="ECO:0000313" key="2">
    <source>
        <dbReference type="Proteomes" id="UP001054252"/>
    </source>
</evidence>
<evidence type="ECO:0008006" key="3">
    <source>
        <dbReference type="Google" id="ProtNLM"/>
    </source>
</evidence>